<feature type="chain" id="PRO_5011732023" description="Lipoprotein" evidence="1">
    <location>
        <begin position="21"/>
        <end position="101"/>
    </location>
</feature>
<evidence type="ECO:0000256" key="1">
    <source>
        <dbReference type="SAM" id="SignalP"/>
    </source>
</evidence>
<dbReference type="RefSeq" id="WP_244519129.1">
    <property type="nucleotide sequence ID" value="NZ_FODE01000006.1"/>
</dbReference>
<keyword evidence="3" id="KW-1185">Reference proteome</keyword>
<name>A0A1H8G8Y4_9RHOB</name>
<dbReference type="EMBL" id="FODE01000006">
    <property type="protein sequence ID" value="SEN40215.1"/>
    <property type="molecule type" value="Genomic_DNA"/>
</dbReference>
<evidence type="ECO:0008006" key="4">
    <source>
        <dbReference type="Google" id="ProtNLM"/>
    </source>
</evidence>
<dbReference type="AlphaFoldDB" id="A0A1H8G8Y4"/>
<evidence type="ECO:0000313" key="2">
    <source>
        <dbReference type="EMBL" id="SEN40215.1"/>
    </source>
</evidence>
<proteinExistence type="predicted"/>
<organism evidence="2 3">
    <name type="scientific">Paracoccus alcaliphilus</name>
    <dbReference type="NCBI Taxonomy" id="34002"/>
    <lineage>
        <taxon>Bacteria</taxon>
        <taxon>Pseudomonadati</taxon>
        <taxon>Pseudomonadota</taxon>
        <taxon>Alphaproteobacteria</taxon>
        <taxon>Rhodobacterales</taxon>
        <taxon>Paracoccaceae</taxon>
        <taxon>Paracoccus</taxon>
    </lineage>
</organism>
<protein>
    <recommendedName>
        <fullName evidence="4">Lipoprotein</fullName>
    </recommendedName>
</protein>
<reference evidence="2 3" key="1">
    <citation type="submission" date="2016-10" db="EMBL/GenBank/DDBJ databases">
        <authorList>
            <person name="de Groot N.N."/>
        </authorList>
    </citation>
    <scope>NUCLEOTIDE SEQUENCE [LARGE SCALE GENOMIC DNA]</scope>
    <source>
        <strain evidence="2 3">DSM 8512</strain>
    </source>
</reference>
<dbReference type="Proteomes" id="UP000199054">
    <property type="component" value="Unassembled WGS sequence"/>
</dbReference>
<dbReference type="PROSITE" id="PS51257">
    <property type="entry name" value="PROKAR_LIPOPROTEIN"/>
    <property type="match status" value="1"/>
</dbReference>
<evidence type="ECO:0000313" key="3">
    <source>
        <dbReference type="Proteomes" id="UP000199054"/>
    </source>
</evidence>
<accession>A0A1H8G8Y4</accession>
<dbReference type="STRING" id="34002.SAMN04489859_100646"/>
<feature type="signal peptide" evidence="1">
    <location>
        <begin position="1"/>
        <end position="20"/>
    </location>
</feature>
<keyword evidence="1" id="KW-0732">Signal</keyword>
<gene>
    <name evidence="2" type="ORF">SAMN04489859_100646</name>
</gene>
<sequence>MMRAAALFLTLPLLAGIAGCGPVPVEQAEASCLREADLAERPRGSVAVGVGGGGGSTYTGGRVSLEMSSDYLMGRDPAAVYDRCVQRRSGQMPTRPYYSRG</sequence>